<feature type="transmembrane region" description="Helical" evidence="2">
    <location>
        <begin position="396"/>
        <end position="414"/>
    </location>
</feature>
<organism evidence="3 4">
    <name type="scientific">Croceibacterium selenioxidans</name>
    <dbReference type="NCBI Taxonomy" id="2838833"/>
    <lineage>
        <taxon>Bacteria</taxon>
        <taxon>Pseudomonadati</taxon>
        <taxon>Pseudomonadota</taxon>
        <taxon>Alphaproteobacteria</taxon>
        <taxon>Sphingomonadales</taxon>
        <taxon>Erythrobacteraceae</taxon>
        <taxon>Croceibacterium</taxon>
    </lineage>
</organism>
<evidence type="ECO:0000256" key="1">
    <source>
        <dbReference type="ARBA" id="ARBA00023115"/>
    </source>
</evidence>
<comment type="caution">
    <text evidence="3">The sequence shown here is derived from an EMBL/GenBank/DDBJ whole genome shotgun (WGS) entry which is preliminary data.</text>
</comment>
<feature type="transmembrane region" description="Helical" evidence="2">
    <location>
        <begin position="420"/>
        <end position="439"/>
    </location>
</feature>
<feature type="transmembrane region" description="Helical" evidence="2">
    <location>
        <begin position="176"/>
        <end position="194"/>
    </location>
</feature>
<evidence type="ECO:0000256" key="2">
    <source>
        <dbReference type="SAM" id="Phobius"/>
    </source>
</evidence>
<feature type="transmembrane region" description="Helical" evidence="2">
    <location>
        <begin position="43"/>
        <end position="63"/>
    </location>
</feature>
<feature type="transmembrane region" description="Helical" evidence="2">
    <location>
        <begin position="105"/>
        <end position="123"/>
    </location>
</feature>
<keyword evidence="4" id="KW-1185">Reference proteome</keyword>
<dbReference type="InterPro" id="IPR029063">
    <property type="entry name" value="SAM-dependent_MTases_sf"/>
</dbReference>
<gene>
    <name evidence="3" type="ORF">KK137_12980</name>
</gene>
<feature type="transmembrane region" description="Helical" evidence="2">
    <location>
        <begin position="301"/>
        <end position="323"/>
    </location>
</feature>
<evidence type="ECO:0000313" key="3">
    <source>
        <dbReference type="EMBL" id="MBT2135244.1"/>
    </source>
</evidence>
<dbReference type="NCBIfam" id="NF037959">
    <property type="entry name" value="MFS_SpdSyn"/>
    <property type="match status" value="1"/>
</dbReference>
<dbReference type="Proteomes" id="UP000811255">
    <property type="component" value="Unassembled WGS sequence"/>
</dbReference>
<keyword evidence="2" id="KW-1133">Transmembrane helix</keyword>
<name>A0ABS5W6C2_9SPHN</name>
<accession>A0ABS5W6C2</accession>
<dbReference type="SUPFAM" id="SSF53335">
    <property type="entry name" value="S-adenosyl-L-methionine-dependent methyltransferases"/>
    <property type="match status" value="1"/>
</dbReference>
<keyword evidence="1" id="KW-0620">Polyamine biosynthesis</keyword>
<dbReference type="Gene3D" id="3.40.50.150">
    <property type="entry name" value="Vaccinia Virus protein VP39"/>
    <property type="match status" value="1"/>
</dbReference>
<feature type="transmembrane region" description="Helical" evidence="2">
    <location>
        <begin position="247"/>
        <end position="269"/>
    </location>
</feature>
<feature type="transmembrane region" description="Helical" evidence="2">
    <location>
        <begin position="144"/>
        <end position="164"/>
    </location>
</feature>
<dbReference type="RefSeq" id="WP_214536926.1">
    <property type="nucleotide sequence ID" value="NZ_JAHFVK010000002.1"/>
</dbReference>
<dbReference type="PANTHER" id="PTHR43317:SF1">
    <property type="entry name" value="THERMOSPERMINE SYNTHASE ACAULIS5"/>
    <property type="match status" value="1"/>
</dbReference>
<proteinExistence type="predicted"/>
<feature type="transmembrane region" description="Helical" evidence="2">
    <location>
        <begin position="446"/>
        <end position="465"/>
    </location>
</feature>
<feature type="transmembrane region" description="Helical" evidence="2">
    <location>
        <begin position="75"/>
        <end position="93"/>
    </location>
</feature>
<feature type="transmembrane region" description="Helical" evidence="2">
    <location>
        <begin position="276"/>
        <end position="295"/>
    </location>
</feature>
<feature type="transmembrane region" description="Helical" evidence="2">
    <location>
        <begin position="335"/>
        <end position="358"/>
    </location>
</feature>
<sequence length="734" mass="79417">MTETLAGRRWLFVVTILTGSFLLFLVQPMVARMALPRLGGAPNVWNSAMLVYQALLLGGYAYTHALSRLPIGRQAAIHIALLLLAAVTLPITLPDIAAPAPGREALWVPWLFLLTVGPLFFVVSAQAPLMQRWFVASPAAGDPYPLYAASNLGSFAGLLAYPLLAEPLLSIGVQSRIWAIGYALLILLVAAAALSRRGATAIVGDAATQDSPAETDPDRPFLWIALSAVPSGLMLSTTTYLTTDIFAMPLLWVIPLGLYLLSFSVAFATWRRPANAIVAIAPFVLVTAGGFALFMSSLANLWAAAASILLLFVVSVALHTRLYETRPAPARLTRFYLYMSAGGALGGLFTALIAPLVFDWTWEHPLLIIAAAMLVPLGGWSRLLQRSFPSSDAFRLAILALLVIVLVAAFRFRGEMISDPWTLATLFFAVLTVAAGTLLAARRWSYVLACVAVLALLGGISQLSASLSGNRSRSYFGIYTVKDTAGGFRLLVHGTTNHGAQRQDPKREFEPTTYYSQTSGAGLAMLSAERLFGPDARIGVVGLGVGTLACYRRPGQTWTYFEIDPEVLAFSKNGSFTYLQHCTPDAQVVLGDARLKLQSVPKDSFDILVVDAFSSDAIPLHLMTDEAQKIYLDALAPNGLLMMHITNRFVKLEPVLAALARENGLTAMKRVDDHRAGAWPVASSWWVALSRDPATIAGLEGMPGKWRPLGTPAPEPWTDDYASILPYLDWKRAF</sequence>
<keyword evidence="2" id="KW-0472">Membrane</keyword>
<feature type="transmembrane region" description="Helical" evidence="2">
    <location>
        <begin position="221"/>
        <end position="241"/>
    </location>
</feature>
<keyword evidence="2" id="KW-0812">Transmembrane</keyword>
<dbReference type="PANTHER" id="PTHR43317">
    <property type="entry name" value="THERMOSPERMINE SYNTHASE ACAULIS5"/>
    <property type="match status" value="1"/>
</dbReference>
<dbReference type="EMBL" id="JAHFVK010000002">
    <property type="protein sequence ID" value="MBT2135244.1"/>
    <property type="molecule type" value="Genomic_DNA"/>
</dbReference>
<feature type="transmembrane region" description="Helical" evidence="2">
    <location>
        <begin position="12"/>
        <end position="31"/>
    </location>
</feature>
<reference evidence="3 4" key="1">
    <citation type="submission" date="2021-05" db="EMBL/GenBank/DDBJ databases">
        <title>Croceibacterium sp. LX-88 genome sequence.</title>
        <authorList>
            <person name="Luo X."/>
        </authorList>
    </citation>
    <scope>NUCLEOTIDE SEQUENCE [LARGE SCALE GENOMIC DNA]</scope>
    <source>
        <strain evidence="3 4">LX-88</strain>
    </source>
</reference>
<protein>
    <submittedName>
        <fullName evidence="3">Fused MFS/spermidine synthase</fullName>
    </submittedName>
</protein>
<feature type="transmembrane region" description="Helical" evidence="2">
    <location>
        <begin position="364"/>
        <end position="384"/>
    </location>
</feature>
<evidence type="ECO:0000313" key="4">
    <source>
        <dbReference type="Proteomes" id="UP000811255"/>
    </source>
</evidence>